<proteinExistence type="predicted"/>
<evidence type="ECO:0008006" key="5">
    <source>
        <dbReference type="Google" id="ProtNLM"/>
    </source>
</evidence>
<dbReference type="PROSITE" id="PS51257">
    <property type="entry name" value="PROKAR_LIPOPROTEIN"/>
    <property type="match status" value="1"/>
</dbReference>
<keyword evidence="4" id="KW-1185">Reference proteome</keyword>
<dbReference type="OrthoDB" id="5482129at2"/>
<name>A0A540WY54_9BACT</name>
<dbReference type="AlphaFoldDB" id="A0A540WY54"/>
<feature type="signal peptide" evidence="2">
    <location>
        <begin position="1"/>
        <end position="21"/>
    </location>
</feature>
<accession>A0A540WY54</accession>
<dbReference type="Proteomes" id="UP000315369">
    <property type="component" value="Unassembled WGS sequence"/>
</dbReference>
<feature type="region of interest" description="Disordered" evidence="1">
    <location>
        <begin position="472"/>
        <end position="494"/>
    </location>
</feature>
<sequence>MRQRGWWLCLLWMASMGCVHGPRTTEPETPKFEHVFQKPLEEALAATRQLLASRGYAIEETTDPTQFLTKWKTQDRGDTGNDRYTRFVVTGLSVAPRQSVVRIFRMNFNAMGNDVNHKANWWRIEYNYYVHDSSPFNDQGPPLRNARSERIELRTLTNGTRDLDLERELTLRLESTPSLEVVSGNVREEPRPKAVRDSDFYLTRWKQEAAEAGPCGEAMRGLPEVLDLGLTLLVGEQLGSREAPSVVGELVCQVAEAGLPVALGLSIPRSEQERVDRYLASPGAPADQDALLEGRFWQRPYQDGRSSRAIMDLIDRVRALRMTGLSVTLLAYDTDLAGGSKRDAQQAAFWNQRRETQQFEVQVILAGNTHTRTVTGTPWDQDFTPMAHLLKSPRLVVLEMSYAQGTRWGCDLDREGKLQCGLIGSTPSGRVAAHPGMSPFITSFATPTPEGTHGMLYVGALTPSLPAISKQQEAPLPIRPPLPPLRDGDKPPMF</sequence>
<comment type="caution">
    <text evidence="3">The sequence shown here is derived from an EMBL/GenBank/DDBJ whole genome shotgun (WGS) entry which is preliminary data.</text>
</comment>
<evidence type="ECO:0000313" key="4">
    <source>
        <dbReference type="Proteomes" id="UP000315369"/>
    </source>
</evidence>
<feature type="chain" id="PRO_5022195080" description="Lipoprotein" evidence="2">
    <location>
        <begin position="22"/>
        <end position="494"/>
    </location>
</feature>
<evidence type="ECO:0000256" key="1">
    <source>
        <dbReference type="SAM" id="MobiDB-lite"/>
    </source>
</evidence>
<dbReference type="RefSeq" id="WP_141644947.1">
    <property type="nucleotide sequence ID" value="NZ_VIFM01000103.1"/>
</dbReference>
<evidence type="ECO:0000256" key="2">
    <source>
        <dbReference type="SAM" id="SignalP"/>
    </source>
</evidence>
<organism evidence="3 4">
    <name type="scientific">Myxococcus llanfairpwllgwyngyllgogerychwyrndrobwllllantysiliogogogochensis</name>
    <dbReference type="NCBI Taxonomy" id="2590453"/>
    <lineage>
        <taxon>Bacteria</taxon>
        <taxon>Pseudomonadati</taxon>
        <taxon>Myxococcota</taxon>
        <taxon>Myxococcia</taxon>
        <taxon>Myxococcales</taxon>
        <taxon>Cystobacterineae</taxon>
        <taxon>Myxococcaceae</taxon>
        <taxon>Myxococcus</taxon>
    </lineage>
</organism>
<keyword evidence="2" id="KW-0732">Signal</keyword>
<evidence type="ECO:0000313" key="3">
    <source>
        <dbReference type="EMBL" id="TQF13354.1"/>
    </source>
</evidence>
<protein>
    <recommendedName>
        <fullName evidence="5">Lipoprotein</fullName>
    </recommendedName>
</protein>
<reference evidence="3 4" key="1">
    <citation type="submission" date="2019-06" db="EMBL/GenBank/DDBJ databases">
        <authorList>
            <person name="Livingstone P."/>
            <person name="Whitworth D."/>
        </authorList>
    </citation>
    <scope>NUCLEOTIDE SEQUENCE [LARGE SCALE GENOMIC DNA]</scope>
    <source>
        <strain evidence="3 4">AM401</strain>
    </source>
</reference>
<gene>
    <name evidence="3" type="ORF">FJV41_24425</name>
</gene>
<dbReference type="EMBL" id="VIFM01000103">
    <property type="protein sequence ID" value="TQF13354.1"/>
    <property type="molecule type" value="Genomic_DNA"/>
</dbReference>